<evidence type="ECO:0000313" key="7">
    <source>
        <dbReference type="EMBL" id="WQB71439.1"/>
    </source>
</evidence>
<keyword evidence="4" id="KW-0804">Transcription</keyword>
<protein>
    <submittedName>
        <fullName evidence="7">LacI family DNA-binding transcriptional regulator</fullName>
    </submittedName>
</protein>
<dbReference type="PANTHER" id="PTHR30146:SF148">
    <property type="entry name" value="HTH-TYPE TRANSCRIPTIONAL REPRESSOR PURR-RELATED"/>
    <property type="match status" value="1"/>
</dbReference>
<reference evidence="7 8" key="1">
    <citation type="submission" date="2023-06" db="EMBL/GenBank/DDBJ databases">
        <title>Rock-solubilizing bacteria, Microbacterium invictum, promotes re-establishment of vegetation in rocky wasteland by accelerating rock bio-weathering and reshaping soil bacterial community.</title>
        <authorList>
            <person name="Liu C."/>
        </authorList>
    </citation>
    <scope>NUCLEOTIDE SEQUENCE [LARGE SCALE GENOMIC DNA]</scope>
    <source>
        <strain evidence="7 8">X-18</strain>
    </source>
</reference>
<keyword evidence="3 7" id="KW-0238">DNA-binding</keyword>
<dbReference type="PROSITE" id="PS50932">
    <property type="entry name" value="HTH_LACI_2"/>
    <property type="match status" value="1"/>
</dbReference>
<dbReference type="SUPFAM" id="SSF53822">
    <property type="entry name" value="Periplasmic binding protein-like I"/>
    <property type="match status" value="1"/>
</dbReference>
<evidence type="ECO:0000259" key="6">
    <source>
        <dbReference type="PROSITE" id="PS50932"/>
    </source>
</evidence>
<accession>A0ABZ0VDW3</accession>
<dbReference type="SMART" id="SM00354">
    <property type="entry name" value="HTH_LACI"/>
    <property type="match status" value="1"/>
</dbReference>
<sequence length="381" mass="40905">MTRRRVTLADVARAAGVSRTTASLVLSDRGTELRISEASQQRVRQVASELGYRPNILSADLRRGSSRTIGFISDTIATSQLAGDMIKGALDHAHREGYLLFIGETEGDLAEEERLVQTMLDRQVDAVVIASMFTRERPIPAGVRDRSVVLLNALPDEAGAVTAIIPDEYDAGRRAAELLLAAGHTRIHLLGAGPDRDQVAPQTVAGRERLAGILDALTDAGIEPASGRMCKVWLPEDGWKATADLIASGARGEAIITFNDRLAFGAYQALQEVGLRVPDDFSLVSFDDHQLAGWLHPGLTTFAIPHYELGRRAIQYLLKGDDDDAVAAVERIEMPLRARGSVAPVGGAAGVDRGVTPGERMRPPRVGRPVSARASRGTAET</sequence>
<dbReference type="GO" id="GO:0003677">
    <property type="term" value="F:DNA binding"/>
    <property type="evidence" value="ECO:0007669"/>
    <property type="project" value="UniProtKB-KW"/>
</dbReference>
<evidence type="ECO:0000256" key="1">
    <source>
        <dbReference type="ARBA" id="ARBA00022491"/>
    </source>
</evidence>
<dbReference type="CDD" id="cd01392">
    <property type="entry name" value="HTH_LacI"/>
    <property type="match status" value="1"/>
</dbReference>
<dbReference type="EMBL" id="CP139779">
    <property type="protein sequence ID" value="WQB71439.1"/>
    <property type="molecule type" value="Genomic_DNA"/>
</dbReference>
<proteinExistence type="predicted"/>
<dbReference type="PROSITE" id="PS00356">
    <property type="entry name" value="HTH_LACI_1"/>
    <property type="match status" value="1"/>
</dbReference>
<dbReference type="Proteomes" id="UP001324533">
    <property type="component" value="Chromosome"/>
</dbReference>
<evidence type="ECO:0000256" key="3">
    <source>
        <dbReference type="ARBA" id="ARBA00023125"/>
    </source>
</evidence>
<gene>
    <name evidence="7" type="ORF">T9R20_05605</name>
</gene>
<dbReference type="InterPro" id="IPR000843">
    <property type="entry name" value="HTH_LacI"/>
</dbReference>
<keyword evidence="2" id="KW-0805">Transcription regulation</keyword>
<dbReference type="PANTHER" id="PTHR30146">
    <property type="entry name" value="LACI-RELATED TRANSCRIPTIONAL REPRESSOR"/>
    <property type="match status" value="1"/>
</dbReference>
<dbReference type="RefSeq" id="WP_322411556.1">
    <property type="nucleotide sequence ID" value="NZ_CP139779.1"/>
</dbReference>
<evidence type="ECO:0000256" key="5">
    <source>
        <dbReference type="SAM" id="MobiDB-lite"/>
    </source>
</evidence>
<organism evidence="7 8">
    <name type="scientific">Microbacterium invictum</name>
    <dbReference type="NCBI Taxonomy" id="515415"/>
    <lineage>
        <taxon>Bacteria</taxon>
        <taxon>Bacillati</taxon>
        <taxon>Actinomycetota</taxon>
        <taxon>Actinomycetes</taxon>
        <taxon>Micrococcales</taxon>
        <taxon>Microbacteriaceae</taxon>
        <taxon>Microbacterium</taxon>
    </lineage>
</organism>
<name>A0ABZ0VDW3_9MICO</name>
<evidence type="ECO:0000313" key="8">
    <source>
        <dbReference type="Proteomes" id="UP001324533"/>
    </source>
</evidence>
<evidence type="ECO:0000256" key="2">
    <source>
        <dbReference type="ARBA" id="ARBA00023015"/>
    </source>
</evidence>
<dbReference type="InterPro" id="IPR046335">
    <property type="entry name" value="LacI/GalR-like_sensor"/>
</dbReference>
<keyword evidence="1" id="KW-0678">Repressor</keyword>
<dbReference type="Pfam" id="PF00356">
    <property type="entry name" value="LacI"/>
    <property type="match status" value="1"/>
</dbReference>
<keyword evidence="8" id="KW-1185">Reference proteome</keyword>
<dbReference type="CDD" id="cd06288">
    <property type="entry name" value="PBP1_sucrose_transcription_regulator"/>
    <property type="match status" value="1"/>
</dbReference>
<dbReference type="SUPFAM" id="SSF47413">
    <property type="entry name" value="lambda repressor-like DNA-binding domains"/>
    <property type="match status" value="1"/>
</dbReference>
<dbReference type="InterPro" id="IPR028082">
    <property type="entry name" value="Peripla_BP_I"/>
</dbReference>
<evidence type="ECO:0000256" key="4">
    <source>
        <dbReference type="ARBA" id="ARBA00023163"/>
    </source>
</evidence>
<dbReference type="Pfam" id="PF13377">
    <property type="entry name" value="Peripla_BP_3"/>
    <property type="match status" value="1"/>
</dbReference>
<dbReference type="InterPro" id="IPR010982">
    <property type="entry name" value="Lambda_DNA-bd_dom_sf"/>
</dbReference>
<feature type="region of interest" description="Disordered" evidence="5">
    <location>
        <begin position="347"/>
        <end position="381"/>
    </location>
</feature>
<dbReference type="Gene3D" id="1.10.260.40">
    <property type="entry name" value="lambda repressor-like DNA-binding domains"/>
    <property type="match status" value="1"/>
</dbReference>
<dbReference type="Gene3D" id="3.40.50.2300">
    <property type="match status" value="2"/>
</dbReference>
<feature type="domain" description="HTH lacI-type" evidence="6">
    <location>
        <begin position="6"/>
        <end position="63"/>
    </location>
</feature>